<sequence>MIDGKTKYIPSLLGVIMCVLDVVFNFFLIFPTRGCSVAGIQFTLPGAGLGVSGAALGTAAAETVVAGVLLWYLLIRSEKLSYRSREIRFRLKADTFRKALCIGFPMGIEHIVICGAQILTTVIVAPLGVFAIAANSFAITAESLCYMPGYGIADAATTLVGQSIGASRKKLTRSFAHITVLMGMAIMGTMGILMYLFASQIIGLMTPVEEIRRLGVMALRIEAFAEPMFAASIVAYGVFVGAADTLIPCLMNFFSIWAVRLTLAAWLAPTLGLQGVWIAMCVELCFRGFIFLVRLKRGRWLKHYPDSSRIPAIPND</sequence>
<evidence type="ECO:0000313" key="2">
    <source>
        <dbReference type="EMBL" id="EEF75143.1"/>
    </source>
</evidence>
<evidence type="ECO:0000256" key="1">
    <source>
        <dbReference type="ARBA" id="ARBA00022448"/>
    </source>
</evidence>
<evidence type="ECO:0000313" key="3">
    <source>
        <dbReference type="Proteomes" id="UP000014073"/>
    </source>
</evidence>
<dbReference type="GO" id="GO:0042910">
    <property type="term" value="F:xenobiotic transmembrane transporter activity"/>
    <property type="evidence" value="ECO:0007669"/>
    <property type="project" value="InterPro"/>
</dbReference>
<dbReference type="Proteomes" id="UP000014073">
    <property type="component" value="Unassembled WGS sequence"/>
</dbReference>
<dbReference type="STRING" id="547042.BACCOPRO_00626"/>
<name>S0F4Q7_9BACT</name>
<dbReference type="InterPro" id="IPR002528">
    <property type="entry name" value="MATE_fam"/>
</dbReference>
<dbReference type="GO" id="GO:0005886">
    <property type="term" value="C:plasma membrane"/>
    <property type="evidence" value="ECO:0007669"/>
    <property type="project" value="TreeGrafter"/>
</dbReference>
<dbReference type="EMBL" id="ACBW01000042">
    <property type="protein sequence ID" value="EEF75143.1"/>
    <property type="molecule type" value="Genomic_DNA"/>
</dbReference>
<dbReference type="eggNOG" id="COG0534">
    <property type="taxonomic scope" value="Bacteria"/>
</dbReference>
<dbReference type="HOGENOM" id="CLU_012893_5_3_10"/>
<keyword evidence="1" id="KW-0813">Transport</keyword>
<accession>S0F4Q7</accession>
<organism evidence="2 3">
    <name type="scientific">Phocaeicola coprophilus DSM 18228 = JCM 13818</name>
    <dbReference type="NCBI Taxonomy" id="547042"/>
    <lineage>
        <taxon>Bacteria</taxon>
        <taxon>Pseudomonadati</taxon>
        <taxon>Bacteroidota</taxon>
        <taxon>Bacteroidia</taxon>
        <taxon>Bacteroidales</taxon>
        <taxon>Bacteroidaceae</taxon>
        <taxon>Phocaeicola</taxon>
    </lineage>
</organism>
<proteinExistence type="predicted"/>
<dbReference type="Pfam" id="PF01554">
    <property type="entry name" value="MatE"/>
    <property type="match status" value="1"/>
</dbReference>
<gene>
    <name evidence="2" type="ORF">BACCOPRO_00626</name>
</gene>
<dbReference type="GO" id="GO:0015297">
    <property type="term" value="F:antiporter activity"/>
    <property type="evidence" value="ECO:0007669"/>
    <property type="project" value="InterPro"/>
</dbReference>
<reference evidence="2 3" key="1">
    <citation type="submission" date="2008-12" db="EMBL/GenBank/DDBJ databases">
        <authorList>
            <person name="Fulton L."/>
            <person name="Clifton S."/>
            <person name="Fulton B."/>
            <person name="Xu J."/>
            <person name="Minx P."/>
            <person name="Pepin K.H."/>
            <person name="Johnson M."/>
            <person name="Bhonagiri V."/>
            <person name="Nash W.E."/>
            <person name="Mardis E.R."/>
            <person name="Wilson R.K."/>
        </authorList>
    </citation>
    <scope>NUCLEOTIDE SEQUENCE [LARGE SCALE GENOMIC DNA]</scope>
    <source>
        <strain evidence="2 3">DSM 18228</strain>
    </source>
</reference>
<comment type="caution">
    <text evidence="2">The sequence shown here is derived from an EMBL/GenBank/DDBJ whole genome shotgun (WGS) entry which is preliminary data.</text>
</comment>
<dbReference type="PANTHER" id="PTHR43298:SF2">
    <property type="entry name" value="FMN_FAD EXPORTER YEEO-RELATED"/>
    <property type="match status" value="1"/>
</dbReference>
<protein>
    <submittedName>
        <fullName evidence="2">MATE domain protein</fullName>
    </submittedName>
</protein>
<dbReference type="PANTHER" id="PTHR43298">
    <property type="entry name" value="MULTIDRUG RESISTANCE PROTEIN NORM-RELATED"/>
    <property type="match status" value="1"/>
</dbReference>
<keyword evidence="3" id="KW-1185">Reference proteome</keyword>
<dbReference type="InterPro" id="IPR050222">
    <property type="entry name" value="MATE_MdtK"/>
</dbReference>
<dbReference type="AlphaFoldDB" id="S0F4Q7"/>